<evidence type="ECO:0000313" key="1">
    <source>
        <dbReference type="EMBL" id="CAG6567218.1"/>
    </source>
</evidence>
<name>A0A8D8NJN0_CULPI</name>
<accession>A0A8D8NJN0</accession>
<reference evidence="1" key="1">
    <citation type="submission" date="2021-05" db="EMBL/GenBank/DDBJ databases">
        <authorList>
            <person name="Alioto T."/>
            <person name="Alioto T."/>
            <person name="Gomez Garrido J."/>
        </authorList>
    </citation>
    <scope>NUCLEOTIDE SEQUENCE</scope>
</reference>
<dbReference type="EMBL" id="HBUE01277754">
    <property type="protein sequence ID" value="CAG6567218.1"/>
    <property type="molecule type" value="Transcribed_RNA"/>
</dbReference>
<dbReference type="EMBL" id="HBUE01172300">
    <property type="protein sequence ID" value="CAG6515718.1"/>
    <property type="molecule type" value="Transcribed_RNA"/>
</dbReference>
<organism evidence="1">
    <name type="scientific">Culex pipiens</name>
    <name type="common">House mosquito</name>
    <dbReference type="NCBI Taxonomy" id="7175"/>
    <lineage>
        <taxon>Eukaryota</taxon>
        <taxon>Metazoa</taxon>
        <taxon>Ecdysozoa</taxon>
        <taxon>Arthropoda</taxon>
        <taxon>Hexapoda</taxon>
        <taxon>Insecta</taxon>
        <taxon>Pterygota</taxon>
        <taxon>Neoptera</taxon>
        <taxon>Endopterygota</taxon>
        <taxon>Diptera</taxon>
        <taxon>Nematocera</taxon>
        <taxon>Culicoidea</taxon>
        <taxon>Culicidae</taxon>
        <taxon>Culicinae</taxon>
        <taxon>Culicini</taxon>
        <taxon>Culex</taxon>
        <taxon>Culex</taxon>
    </lineage>
</organism>
<dbReference type="AlphaFoldDB" id="A0A8D8NJN0"/>
<proteinExistence type="predicted"/>
<protein>
    <submittedName>
        <fullName evidence="1">(northern house mosquito) hypothetical protein</fullName>
    </submittedName>
</protein>
<sequence length="102" mass="11445">MPITTVKLIQLNAISNKRLASKYDGFFFLIPATRRIENMSHIIKSATKTGLRTASSYFTMAPMVTTTTAKPPQIGPIGWNLRGWFILMVNKTLRKLDETVTA</sequence>